<dbReference type="RefSeq" id="WP_343957875.1">
    <property type="nucleotide sequence ID" value="NZ_BAAAKZ010000002.1"/>
</dbReference>
<feature type="transmembrane region" description="Helical" evidence="3">
    <location>
        <begin position="21"/>
        <end position="46"/>
    </location>
</feature>
<dbReference type="InterPro" id="IPR023365">
    <property type="entry name" value="Sortase_dom-sf"/>
</dbReference>
<evidence type="ECO:0000256" key="3">
    <source>
        <dbReference type="SAM" id="Phobius"/>
    </source>
</evidence>
<keyword evidence="3" id="KW-1133">Transmembrane helix</keyword>
<evidence type="ECO:0000313" key="5">
    <source>
        <dbReference type="Proteomes" id="UP001597181"/>
    </source>
</evidence>
<dbReference type="CDD" id="cd05827">
    <property type="entry name" value="Sortase_C"/>
    <property type="match status" value="1"/>
</dbReference>
<comment type="caution">
    <text evidence="4">The sequence shown here is derived from an EMBL/GenBank/DDBJ whole genome shotgun (WGS) entry which is preliminary data.</text>
</comment>
<evidence type="ECO:0000256" key="1">
    <source>
        <dbReference type="ARBA" id="ARBA00022801"/>
    </source>
</evidence>
<dbReference type="SUPFAM" id="SSF63817">
    <property type="entry name" value="Sortase"/>
    <property type="match status" value="1"/>
</dbReference>
<feature type="region of interest" description="Disordered" evidence="2">
    <location>
        <begin position="312"/>
        <end position="352"/>
    </location>
</feature>
<feature type="compositionally biased region" description="Low complexity" evidence="2">
    <location>
        <begin position="312"/>
        <end position="345"/>
    </location>
</feature>
<sequence length="352" mass="37388">MTDAPKHRRASAGARQWRHSWLNTAVSALLLVGLVLLLYPFAAAWVSQQNQSNIVLNQTQANEELAQQKIDDMLAQANAYNAALSSGALLAGGANIAEGTGEALLGAVDPALYWDTLNVQPNGVLARIRIPAIKLDLPVYHGTSDATLLRGIGHLQGTSLPVGGEGTRAVLTGHRGLANATMFSHLNRVEVGDTFTVEVLDQVYAYRVFETKVVEPHETEEIRAVPGRDLMTLITCTPLGVNTHRILVTGERIDPTPQGDLDDAGTGPKVPGFPWWLVAFGAGLVVIGVWEWRSGYGPRRVHADATTAEHAATAEDSATAAESAAEGSASAEHAAHADYPATAATPEHARID</sequence>
<dbReference type="Proteomes" id="UP001597181">
    <property type="component" value="Unassembled WGS sequence"/>
</dbReference>
<keyword evidence="5" id="KW-1185">Reference proteome</keyword>
<evidence type="ECO:0000256" key="2">
    <source>
        <dbReference type="SAM" id="MobiDB-lite"/>
    </source>
</evidence>
<dbReference type="InterPro" id="IPR005754">
    <property type="entry name" value="Sortase"/>
</dbReference>
<name>A0ABW3TM93_9MICO</name>
<dbReference type="EMBL" id="JBHTLY010000002">
    <property type="protein sequence ID" value="MFD1201622.1"/>
    <property type="molecule type" value="Genomic_DNA"/>
</dbReference>
<protein>
    <submittedName>
        <fullName evidence="4">Class C sortase</fullName>
    </submittedName>
</protein>
<dbReference type="NCBIfam" id="NF033745">
    <property type="entry name" value="class_C_sortase"/>
    <property type="match status" value="1"/>
</dbReference>
<proteinExistence type="predicted"/>
<dbReference type="Pfam" id="PF04203">
    <property type="entry name" value="Sortase"/>
    <property type="match status" value="1"/>
</dbReference>
<evidence type="ECO:0000313" key="4">
    <source>
        <dbReference type="EMBL" id="MFD1201622.1"/>
    </source>
</evidence>
<reference evidence="5" key="1">
    <citation type="journal article" date="2019" name="Int. J. Syst. Evol. Microbiol.">
        <title>The Global Catalogue of Microorganisms (GCM) 10K type strain sequencing project: providing services to taxonomists for standard genome sequencing and annotation.</title>
        <authorList>
            <consortium name="The Broad Institute Genomics Platform"/>
            <consortium name="The Broad Institute Genome Sequencing Center for Infectious Disease"/>
            <person name="Wu L."/>
            <person name="Ma J."/>
        </authorList>
    </citation>
    <scope>NUCLEOTIDE SEQUENCE [LARGE SCALE GENOMIC DNA]</scope>
    <source>
        <strain evidence="5">CCUG 50213</strain>
    </source>
</reference>
<organism evidence="4 5">
    <name type="scientific">Leucobacter albus</name>
    <dbReference type="NCBI Taxonomy" id="272210"/>
    <lineage>
        <taxon>Bacteria</taxon>
        <taxon>Bacillati</taxon>
        <taxon>Actinomycetota</taxon>
        <taxon>Actinomycetes</taxon>
        <taxon>Micrococcales</taxon>
        <taxon>Microbacteriaceae</taxon>
        <taxon>Leucobacter</taxon>
    </lineage>
</organism>
<keyword evidence="3" id="KW-0472">Membrane</keyword>
<dbReference type="InterPro" id="IPR042002">
    <property type="entry name" value="Sortase_C"/>
</dbReference>
<keyword evidence="3" id="KW-0812">Transmembrane</keyword>
<accession>A0ABW3TM93</accession>
<dbReference type="Gene3D" id="2.40.260.10">
    <property type="entry name" value="Sortase"/>
    <property type="match status" value="1"/>
</dbReference>
<gene>
    <name evidence="4" type="ORF">ACFQ3U_06940</name>
</gene>
<dbReference type="NCBIfam" id="TIGR01076">
    <property type="entry name" value="sortase_fam"/>
    <property type="match status" value="1"/>
</dbReference>
<keyword evidence="1" id="KW-0378">Hydrolase</keyword>